<organism evidence="2 3">
    <name type="scientific">Priestia aryabhattai</name>
    <name type="common">Bacillus aryabhattai</name>
    <dbReference type="NCBI Taxonomy" id="412384"/>
    <lineage>
        <taxon>Bacteria</taxon>
        <taxon>Bacillati</taxon>
        <taxon>Bacillota</taxon>
        <taxon>Bacilli</taxon>
        <taxon>Bacillales</taxon>
        <taxon>Bacillaceae</taxon>
        <taxon>Priestia</taxon>
    </lineage>
</organism>
<dbReference type="Proteomes" id="UP000543174">
    <property type="component" value="Unassembled WGS sequence"/>
</dbReference>
<evidence type="ECO:0000313" key="3">
    <source>
        <dbReference type="Proteomes" id="UP000543174"/>
    </source>
</evidence>
<keyword evidence="1" id="KW-0732">Signal</keyword>
<name>A0A7W3N5W3_PRIAR</name>
<comment type="caution">
    <text evidence="2">The sequence shown here is derived from an EMBL/GenBank/DDBJ whole genome shotgun (WGS) entry which is preliminary data.</text>
</comment>
<dbReference type="AlphaFoldDB" id="A0A7W3N5W3"/>
<gene>
    <name evidence="2" type="ORF">HNP21_000093</name>
</gene>
<proteinExistence type="predicted"/>
<feature type="chain" id="PRO_5031467560" evidence="1">
    <location>
        <begin position="23"/>
        <end position="32"/>
    </location>
</feature>
<feature type="signal peptide" evidence="1">
    <location>
        <begin position="1"/>
        <end position="22"/>
    </location>
</feature>
<dbReference type="EMBL" id="JACJHT010000001">
    <property type="protein sequence ID" value="MBA9037004.1"/>
    <property type="molecule type" value="Genomic_DNA"/>
</dbReference>
<protein>
    <submittedName>
        <fullName evidence="2">Uncharacterized protein</fullName>
    </submittedName>
</protein>
<evidence type="ECO:0000256" key="1">
    <source>
        <dbReference type="SAM" id="SignalP"/>
    </source>
</evidence>
<evidence type="ECO:0000313" key="2">
    <source>
        <dbReference type="EMBL" id="MBA9037004.1"/>
    </source>
</evidence>
<keyword evidence="3" id="KW-1185">Reference proteome</keyword>
<reference evidence="2" key="1">
    <citation type="submission" date="2020-08" db="EMBL/GenBank/DDBJ databases">
        <title>Functional genomics of gut bacteria from endangered species of beetles.</title>
        <authorList>
            <person name="Carlos-Shanley C."/>
        </authorList>
    </citation>
    <scope>NUCLEOTIDE SEQUENCE [LARGE SCALE GENOMIC DNA]</scope>
    <source>
        <strain evidence="2">S00060</strain>
    </source>
</reference>
<sequence length="32" mass="3374">MKKKLVPIIMALGVFIPNQAFAATGDSIIKTG</sequence>
<accession>A0A7W3N5W3</accession>